<evidence type="ECO:0000313" key="4">
    <source>
        <dbReference type="Proteomes" id="UP000178912"/>
    </source>
</evidence>
<proteinExistence type="predicted"/>
<feature type="domain" description="2EXR" evidence="2">
    <location>
        <begin position="98"/>
        <end position="176"/>
    </location>
</feature>
<evidence type="ECO:0000313" key="3">
    <source>
        <dbReference type="EMBL" id="CZS95597.1"/>
    </source>
</evidence>
<accession>A0A1E1KC03</accession>
<reference evidence="4" key="1">
    <citation type="submission" date="2016-03" db="EMBL/GenBank/DDBJ databases">
        <authorList>
            <person name="Guldener U."/>
        </authorList>
    </citation>
    <scope>NUCLEOTIDE SEQUENCE [LARGE SCALE GENOMIC DNA]</scope>
    <source>
        <strain evidence="4">04CH-RAC-A.6.1</strain>
    </source>
</reference>
<feature type="region of interest" description="Disordered" evidence="1">
    <location>
        <begin position="1"/>
        <end position="21"/>
    </location>
</feature>
<dbReference type="Pfam" id="PF20150">
    <property type="entry name" value="2EXR"/>
    <property type="match status" value="1"/>
</dbReference>
<evidence type="ECO:0000256" key="1">
    <source>
        <dbReference type="SAM" id="MobiDB-lite"/>
    </source>
</evidence>
<organism evidence="3 4">
    <name type="scientific">Rhynchosporium agropyri</name>
    <dbReference type="NCBI Taxonomy" id="914238"/>
    <lineage>
        <taxon>Eukaryota</taxon>
        <taxon>Fungi</taxon>
        <taxon>Dikarya</taxon>
        <taxon>Ascomycota</taxon>
        <taxon>Pezizomycotina</taxon>
        <taxon>Leotiomycetes</taxon>
        <taxon>Helotiales</taxon>
        <taxon>Ploettnerulaceae</taxon>
        <taxon>Rhynchosporium</taxon>
    </lineage>
</organism>
<evidence type="ECO:0000259" key="2">
    <source>
        <dbReference type="Pfam" id="PF20150"/>
    </source>
</evidence>
<dbReference type="EMBL" id="FJUX01000023">
    <property type="protein sequence ID" value="CZS95597.1"/>
    <property type="molecule type" value="Genomic_DNA"/>
</dbReference>
<dbReference type="AlphaFoldDB" id="A0A1E1KC03"/>
<name>A0A1E1KC03_9HELO</name>
<dbReference type="InterPro" id="IPR045518">
    <property type="entry name" value="2EXR"/>
</dbReference>
<keyword evidence="4" id="KW-1185">Reference proteome</keyword>
<dbReference type="Proteomes" id="UP000178912">
    <property type="component" value="Unassembled WGS sequence"/>
</dbReference>
<gene>
    <name evidence="3" type="ORF">RAG0_05198</name>
</gene>
<protein>
    <recommendedName>
        <fullName evidence="2">2EXR domain-containing protein</fullName>
    </recommendedName>
</protein>
<sequence>MKASLPSSILECTPPLKDTHESTEQALQTTASTNPQHPCVIVSLSDTASLFSHRISTSTEAVSRNSSGPTPLLSLAADFKPAPIARNNVSQLKTLTEFTNFPKLPMELRFKIYNLTLATQAVWISRSRKSHGRQVISMVCKEAKEEYQRQYKTLKKRASDIRPRFGPVFVNYRDDLVHFFHTSHDTESPSIDWALIMICKVERGFDIMNWLKPAQRVAIRLRSGNGDRGLCAPQTKHEVVWELFSRVCPAMEELVFIIADRDSSADDLVELKDFGGKVGVGEAELCRSFRSAQDKGFNVSAKLVIMGMPQAWAVCKGLLVEVVDLSV</sequence>
<dbReference type="OrthoDB" id="3558236at2759"/>